<gene>
    <name evidence="6" type="ORF">Ae201684_017677</name>
    <name evidence="7" type="ORF">Ae201684_017678</name>
    <name evidence="5" type="ORF">Ae201684_017680</name>
</gene>
<dbReference type="Gene3D" id="3.30.300.30">
    <property type="match status" value="1"/>
</dbReference>
<dbReference type="Gene3D" id="3.30.559.10">
    <property type="entry name" value="Chloramphenicol acetyltransferase-like domain"/>
    <property type="match status" value="1"/>
</dbReference>
<keyword evidence="8" id="KW-1185">Reference proteome</keyword>
<comment type="caution">
    <text evidence="6">The sequence shown here is derived from an EMBL/GenBank/DDBJ whole genome shotgun (WGS) entry which is preliminary data.</text>
</comment>
<feature type="coiled-coil region" evidence="3">
    <location>
        <begin position="43"/>
        <end position="70"/>
    </location>
</feature>
<dbReference type="InterPro" id="IPR023213">
    <property type="entry name" value="CAT-like_dom_sf"/>
</dbReference>
<keyword evidence="1" id="KW-0596">Phosphopantetheine</keyword>
<dbReference type="SUPFAM" id="SSF52777">
    <property type="entry name" value="CoA-dependent acyltransferases"/>
    <property type="match status" value="2"/>
</dbReference>
<dbReference type="InterPro" id="IPR001242">
    <property type="entry name" value="Condensation_dom"/>
</dbReference>
<dbReference type="InterPro" id="IPR036736">
    <property type="entry name" value="ACP-like_sf"/>
</dbReference>
<evidence type="ECO:0000313" key="8">
    <source>
        <dbReference type="Proteomes" id="UP000481153"/>
    </source>
</evidence>
<sequence>MNTEAAVVKAQVVVDEAGEAVKNAQRRLDNWLVANPNDFGNTYRHLKDDLKEARDALKEARDALKEAREFYLRIREAPSHAFAEQSASNASDQTAEPAGPLIDLTSTGILEFLKTQMNDSAKFHAVPHLLSPSNLEFQLSGRDMALKLAADCMNKIAKPVSQTTKADRKIPVCAGLSGLGKSRMLEEWESIFDLAKINGPRLGALVLYYNGHTPHVVERSMTIDTSFSWRLLHRLFIEGNGVEFSKWFSENLPKNCAKLNLRIALEVICQKAIELGISTSEESLQLFLGVDEYQSIQDVNGIRVSTKVDGTKEELLQDLLNVLGGIMASPVDGIRIYPMFAGTDLSAVSIVNSSKTEVLRLPMLLLAPTEIETAVSSVAYGPSLLMQSPVRRHLFYLGGVPRWCFEYISLLLQKIDQTGKDILPIEDIEQAFKTIKNSYIEEWGKQLTTVDFIKLAAYSVSGVPVDKSDTVVGGMKWSRVRDSSLCLLTDDSEVLIPYAIFHRIARLIPDQYSNAEGCFIACVQGLIEKVDSLIYDKAPWSLWEVFGAYFHALRINAMIIVGKPVVKVSELFKGALLIGCDDQVQLSPTKVMEYDDKFGSSIEPVIGRKGNSLETHNWMTEGLVVINGEHEKGVDIFFALKKIQDNGYVVCLDQRKRVAGTNLGSVEISKLLSSASIVPTALGNSYEPITVVPLLFSRLRSTNVQELTGHNGVVVSYAQMNAYHHGLWLHPASSPFVNVNKDPVSYIKMLLTGSGEDIQTVATLLLCVIFVPKLSYQIKNGLYFGKHSRPSKVWKTLSRGAALVFRSESIFESLVTVDILLCTPTGLSLLGHPNQYPNLKLVAVGGEALPPALKDLWAQYVVLTNCYGLSECAMQTHEHQLWTGLPVSIGLPMQNVACYILNSNKHQVPVGVVGEIYLGGICVSHGYINLPDQTAERFLEDPFVSGGRMFKSGDYGRLLPIGCFEVHGRMVNQVKLKGYRIELEEISEAMMRHPDVTAAAAIVKDKTHIVSYFTPSTVNVDELRRLVSTYLPVYMVSAVWVPLESMPQSTSGKTDRLALEAMDVVVEVASLETESQKRMAQVWAQVLNVDTCEIGRKTSFFALGGDSISAIRLVASAKRSGFLLTSHLIMANSTLESMVMVAKEVSAASNLSNAVAICGDVPLTPIQHSSLEHPWKNINHWNLSMTLKARYPIHHTKLQEIITKIVPHDTLRTHFKYSVDEGWSQTILHESQSGLPNVRFVDIGSVDELESEILKVGQSLDLINGPVYAVTLLTTPENVQYLQFTAHHTVTDLVSWRVLVDHLETLLRGHELGPKSTSYKEWSEMLTAKAIEWDGTVWDEYLHDDDMPQPPSSVTFQAGWVLDKLTTSKLDIANQAYGTNVQELALAALTGSLAELHGSKWEESVFAITLDGHGREPWSHEIDISSTVGWFTNEYPVKFSGCPRIDDLLIQVKSKMRNVPHKGLSYAAIKYLSPLTETSQKIKNHRQHNIRFLYSGRFQEIGHADGFFDLVDDINVPQFGADEVPLSPGYISVAHFNDELIWNARVEDWQFSQPDLDKWIELSERWMHRIINHCMEHASVGTS</sequence>
<feature type="domain" description="Carrier" evidence="4">
    <location>
        <begin position="1070"/>
        <end position="1146"/>
    </location>
</feature>
<dbReference type="Pfam" id="PF00501">
    <property type="entry name" value="AMP-binding"/>
    <property type="match status" value="1"/>
</dbReference>
<dbReference type="SUPFAM" id="SSF47336">
    <property type="entry name" value="ACP-like"/>
    <property type="match status" value="1"/>
</dbReference>
<dbReference type="SUPFAM" id="SSF56801">
    <property type="entry name" value="Acetyl-CoA synthetase-like"/>
    <property type="match status" value="1"/>
</dbReference>
<dbReference type="Gene3D" id="3.40.50.12780">
    <property type="entry name" value="N-terminal domain of ligase-like"/>
    <property type="match status" value="1"/>
</dbReference>
<dbReference type="PROSITE" id="PS50075">
    <property type="entry name" value="CARRIER"/>
    <property type="match status" value="1"/>
</dbReference>
<evidence type="ECO:0000256" key="1">
    <source>
        <dbReference type="ARBA" id="ARBA00022450"/>
    </source>
</evidence>
<dbReference type="InterPro" id="IPR009081">
    <property type="entry name" value="PP-bd_ACP"/>
</dbReference>
<proteinExistence type="predicted"/>
<dbReference type="Proteomes" id="UP000481153">
    <property type="component" value="Unassembled WGS sequence"/>
</dbReference>
<dbReference type="PANTHER" id="PTHR45398:SF1">
    <property type="entry name" value="ENZYME, PUTATIVE (JCVI)-RELATED"/>
    <property type="match status" value="1"/>
</dbReference>
<dbReference type="Pfam" id="PF00550">
    <property type="entry name" value="PP-binding"/>
    <property type="match status" value="1"/>
</dbReference>
<evidence type="ECO:0000256" key="2">
    <source>
        <dbReference type="ARBA" id="ARBA00022553"/>
    </source>
</evidence>
<organism evidence="6 8">
    <name type="scientific">Aphanomyces euteiches</name>
    <dbReference type="NCBI Taxonomy" id="100861"/>
    <lineage>
        <taxon>Eukaryota</taxon>
        <taxon>Sar</taxon>
        <taxon>Stramenopiles</taxon>
        <taxon>Oomycota</taxon>
        <taxon>Saprolegniomycetes</taxon>
        <taxon>Saprolegniales</taxon>
        <taxon>Verrucalvaceae</taxon>
        <taxon>Aphanomyces</taxon>
    </lineage>
</organism>
<dbReference type="InterPro" id="IPR045851">
    <property type="entry name" value="AMP-bd_C_sf"/>
</dbReference>
<dbReference type="EMBL" id="VJMJ01000309">
    <property type="protein sequence ID" value="KAF0723338.1"/>
    <property type="molecule type" value="Genomic_DNA"/>
</dbReference>
<dbReference type="InterPro" id="IPR042099">
    <property type="entry name" value="ANL_N_sf"/>
</dbReference>
<dbReference type="EMBL" id="VJMJ01000308">
    <property type="protein sequence ID" value="KAF0723408.1"/>
    <property type="molecule type" value="Genomic_DNA"/>
</dbReference>
<protein>
    <recommendedName>
        <fullName evidence="4">Carrier domain-containing protein</fullName>
    </recommendedName>
</protein>
<dbReference type="Gene3D" id="1.10.1200.10">
    <property type="entry name" value="ACP-like"/>
    <property type="match status" value="1"/>
</dbReference>
<dbReference type="GO" id="GO:0003824">
    <property type="term" value="F:catalytic activity"/>
    <property type="evidence" value="ECO:0007669"/>
    <property type="project" value="InterPro"/>
</dbReference>
<dbReference type="Pfam" id="PF00668">
    <property type="entry name" value="Condensation"/>
    <property type="match status" value="1"/>
</dbReference>
<dbReference type="PANTHER" id="PTHR45398">
    <property type="match status" value="1"/>
</dbReference>
<name>A0A6G0W8J2_9STRA</name>
<dbReference type="VEuPathDB" id="FungiDB:AeMF1_003969"/>
<dbReference type="VEuPathDB" id="FungiDB:AeMF1_003968"/>
<evidence type="ECO:0000256" key="3">
    <source>
        <dbReference type="SAM" id="Coils"/>
    </source>
</evidence>
<keyword evidence="3" id="KW-0175">Coiled coil</keyword>
<keyword evidence="2" id="KW-0597">Phosphoprotein</keyword>
<dbReference type="EMBL" id="VJMJ01000308">
    <property type="protein sequence ID" value="KAF0723409.1"/>
    <property type="molecule type" value="Genomic_DNA"/>
</dbReference>
<evidence type="ECO:0000259" key="4">
    <source>
        <dbReference type="PROSITE" id="PS50075"/>
    </source>
</evidence>
<dbReference type="InterPro" id="IPR006162">
    <property type="entry name" value="Ppantetheine_attach_site"/>
</dbReference>
<dbReference type="InterPro" id="IPR000873">
    <property type="entry name" value="AMP-dep_synth/lig_dom"/>
</dbReference>
<evidence type="ECO:0000313" key="6">
    <source>
        <dbReference type="EMBL" id="KAF0723408.1"/>
    </source>
</evidence>
<dbReference type="Gene3D" id="3.30.559.30">
    <property type="entry name" value="Nonribosomal peptide synthetase, condensation domain"/>
    <property type="match status" value="1"/>
</dbReference>
<evidence type="ECO:0000313" key="7">
    <source>
        <dbReference type="EMBL" id="KAF0723409.1"/>
    </source>
</evidence>
<reference evidence="6 8" key="1">
    <citation type="submission" date="2019-07" db="EMBL/GenBank/DDBJ databases">
        <title>Genomics analysis of Aphanomyces spp. identifies a new class of oomycete effector associated with host adaptation.</title>
        <authorList>
            <person name="Gaulin E."/>
        </authorList>
    </citation>
    <scope>NUCLEOTIDE SEQUENCE [LARGE SCALE GENOMIC DNA]</scope>
    <source>
        <strain evidence="6 8">ATCC 201684</strain>
    </source>
</reference>
<dbReference type="PROSITE" id="PS00012">
    <property type="entry name" value="PHOSPHOPANTETHEINE"/>
    <property type="match status" value="1"/>
</dbReference>
<dbReference type="VEuPathDB" id="FungiDB:AeMF1_006238"/>
<evidence type="ECO:0000313" key="5">
    <source>
        <dbReference type="EMBL" id="KAF0723338.1"/>
    </source>
</evidence>
<accession>A0A6G0W8J2</accession>